<dbReference type="CDD" id="cd19815">
    <property type="entry name" value="Bbox1_HOIP"/>
    <property type="match status" value="1"/>
</dbReference>
<proteinExistence type="predicted"/>
<keyword evidence="10" id="KW-1185">Reference proteome</keyword>
<reference evidence="9" key="2">
    <citation type="submission" date="2025-09" db="UniProtKB">
        <authorList>
            <consortium name="Ensembl"/>
        </authorList>
    </citation>
    <scope>IDENTIFICATION</scope>
</reference>
<evidence type="ECO:0000256" key="5">
    <source>
        <dbReference type="SAM" id="MobiDB-lite"/>
    </source>
</evidence>
<dbReference type="GO" id="GO:0008270">
    <property type="term" value="F:zinc ion binding"/>
    <property type="evidence" value="ECO:0007669"/>
    <property type="project" value="UniProtKB-KW"/>
</dbReference>
<feature type="domain" description="RanBP2-type" evidence="8">
    <location>
        <begin position="354"/>
        <end position="383"/>
    </location>
</feature>
<keyword evidence="1" id="KW-0479">Metal-binding</keyword>
<dbReference type="InterPro" id="IPR001876">
    <property type="entry name" value="Znf_RanBP2"/>
</dbReference>
<evidence type="ECO:0000256" key="2">
    <source>
        <dbReference type="ARBA" id="ARBA00022771"/>
    </source>
</evidence>
<dbReference type="InterPro" id="IPR009060">
    <property type="entry name" value="UBA-like_sf"/>
</dbReference>
<evidence type="ECO:0000313" key="9">
    <source>
        <dbReference type="Ensembl" id="ENSXCOP00000020497.1"/>
    </source>
</evidence>
<evidence type="ECO:0000259" key="6">
    <source>
        <dbReference type="PROSITE" id="PS50030"/>
    </source>
</evidence>
<dbReference type="InterPro" id="IPR036339">
    <property type="entry name" value="PUB-like_dom_sf"/>
</dbReference>
<dbReference type="PANTHER" id="PTHR16004:SF5">
    <property type="entry name" value="E3 UBIQUITIN-PROTEIN LIGASE RNF31"/>
    <property type="match status" value="1"/>
</dbReference>
<dbReference type="InterPro" id="IPR036443">
    <property type="entry name" value="Znf_RanBP2_sf"/>
</dbReference>
<dbReference type="Gene3D" id="1.10.8.10">
    <property type="entry name" value="DNA helicase RuvA subunit, C-terminal domain"/>
    <property type="match status" value="1"/>
</dbReference>
<dbReference type="SUPFAM" id="SSF57850">
    <property type="entry name" value="RING/U-box"/>
    <property type="match status" value="1"/>
</dbReference>
<evidence type="ECO:0000259" key="8">
    <source>
        <dbReference type="PROSITE" id="PS50199"/>
    </source>
</evidence>
<dbReference type="GO" id="GO:0071797">
    <property type="term" value="C:LUBAC complex"/>
    <property type="evidence" value="ECO:0007669"/>
    <property type="project" value="InterPro"/>
</dbReference>
<dbReference type="GO" id="GO:0097039">
    <property type="term" value="P:protein linear polyubiquitination"/>
    <property type="evidence" value="ECO:0007669"/>
    <property type="project" value="TreeGrafter"/>
</dbReference>
<dbReference type="InterPro" id="IPR026254">
    <property type="entry name" value="RNF31-like"/>
</dbReference>
<dbReference type="PROSITE" id="PS50199">
    <property type="entry name" value="ZF_RANBP2_2"/>
    <property type="match status" value="2"/>
</dbReference>
<evidence type="ECO:0000256" key="3">
    <source>
        <dbReference type="ARBA" id="ARBA00022833"/>
    </source>
</evidence>
<evidence type="ECO:0000256" key="1">
    <source>
        <dbReference type="ARBA" id="ARBA00022723"/>
    </source>
</evidence>
<dbReference type="SMART" id="SM00547">
    <property type="entry name" value="ZnF_RBZ"/>
    <property type="match status" value="3"/>
</dbReference>
<evidence type="ECO:0000259" key="7">
    <source>
        <dbReference type="PROSITE" id="PS50089"/>
    </source>
</evidence>
<dbReference type="GO" id="GO:0070530">
    <property type="term" value="F:K63-linked polyubiquitin modification-dependent protein binding"/>
    <property type="evidence" value="ECO:0007669"/>
    <property type="project" value="TreeGrafter"/>
</dbReference>
<dbReference type="GO" id="GO:1990450">
    <property type="term" value="F:linear polyubiquitin binding"/>
    <property type="evidence" value="ECO:0007669"/>
    <property type="project" value="TreeGrafter"/>
</dbReference>
<dbReference type="InterPro" id="IPR018997">
    <property type="entry name" value="PUB_domain"/>
</dbReference>
<feature type="domain" description="UBA" evidence="6">
    <location>
        <begin position="570"/>
        <end position="612"/>
    </location>
</feature>
<dbReference type="Gene3D" id="6.10.140.1100">
    <property type="match status" value="1"/>
</dbReference>
<dbReference type="Gene3D" id="3.30.40.10">
    <property type="entry name" value="Zinc/RING finger domain, C3HC4 (zinc finger)"/>
    <property type="match status" value="1"/>
</dbReference>
<feature type="domain" description="RING-type" evidence="7">
    <location>
        <begin position="694"/>
        <end position="743"/>
    </location>
</feature>
<dbReference type="Gene3D" id="2.30.30.380">
    <property type="entry name" value="Zn-finger domain of Sec23/24"/>
    <property type="match status" value="1"/>
</dbReference>
<dbReference type="InterPro" id="IPR015940">
    <property type="entry name" value="UBA"/>
</dbReference>
<evidence type="ECO:0000313" key="10">
    <source>
        <dbReference type="Proteomes" id="UP000261380"/>
    </source>
</evidence>
<name>A0A3B5MAA0_9TELE</name>
<dbReference type="SUPFAM" id="SSF90209">
    <property type="entry name" value="Ran binding protein zinc finger-like"/>
    <property type="match status" value="2"/>
</dbReference>
<evidence type="ECO:0008006" key="11">
    <source>
        <dbReference type="Google" id="ProtNLM"/>
    </source>
</evidence>
<dbReference type="CDD" id="cd16631">
    <property type="entry name" value="mRING-HC-C4C4_RBR_HOIP"/>
    <property type="match status" value="1"/>
</dbReference>
<dbReference type="Pfam" id="PF09409">
    <property type="entry name" value="PUB"/>
    <property type="match status" value="1"/>
</dbReference>
<dbReference type="SUPFAM" id="SSF57845">
    <property type="entry name" value="B-box zinc-binding domain"/>
    <property type="match status" value="1"/>
</dbReference>
<dbReference type="InterPro" id="IPR001841">
    <property type="entry name" value="Znf_RING"/>
</dbReference>
<dbReference type="Gene3D" id="4.10.1060.10">
    <property type="entry name" value="Zinc finger, RanBP2-type"/>
    <property type="match status" value="1"/>
</dbReference>
<accession>A0A3B5MAA0</accession>
<dbReference type="Gene3D" id="1.20.58.2190">
    <property type="match status" value="1"/>
</dbReference>
<dbReference type="PROSITE" id="PS50030">
    <property type="entry name" value="UBA"/>
    <property type="match status" value="1"/>
</dbReference>
<dbReference type="InterPro" id="IPR032065">
    <property type="entry name" value="RNF31-UBA"/>
</dbReference>
<sequence length="934" mass="104535">MFPVGHFFSKCEIVQLCSAKNSLSVPLESCNSLSNWYLFSPAAMSSSAESVQMEEVRQRAQSLLSSSGLAQDVKAEVLTLASISLPVSEKYRHLTAEEMLKENTAGRNNLESLSRLVKALSILEKYGCNLTSPTRPRYWRSVKHNNPVFRTTVDAIKGGRRVLFLYGYTNQQIDGLSFPDEVTEPDCDVVAAVTLEVMTLRTEVDMLLKVSAGSWGNPLFVSLSVLDEKPNNFVLLFEPAGPPPAVGQCNLCGGASTLVCPSCEDKPFCDACDDLYHRHPSRANHKRDKIQKTQLGVSRTLLDAIAGRETSAKCCSRSPSPSLSTWECAHCTTVNEMRAVLCTTCDRPRLATPAIAEWQCKSCTVVNQGSSILCEVCERPRLATRPPVPPAPESGSKVSADDVIFLFPLIFYIFVFFQWTCQFCTFVNSKPLAVCEMCSLPSKDASGVSQPPSFTKEQPDLGTKPQPRPRVNLDLKRQKTMREDGLVLIHQIREAEKRGVSPEEVYAALSMCGGSSINPCDWLTSELPHLLDEICAMNAAPGGVKLSRAEAKLAWLAAGGNKDKAVRQLLRDRQVKMRELHSLGFQDMSQCEEALRQSGGDIKGALSLLQRPLMEPFHQRIWLDQPEPPINPKHPDKQVRRLLALYDLPSWGRCELALSLLQEPDVNYSLEDVVQAVKESQDREFIRRLLNTECPVCLSIFPRSKMQSLTSCQCSVCHECFRQHFTIAVRDKHIRDMVCPACSEPDINDPEQLDSYFSTLDIQVNWEREENLFIINLCLNEKCFNQAASGPSVPSRCFLCWCLFLLQMECKIPQCKFPGLHAHHPRDCLFYLRDWDADRLQALLQVTVPAGSAVEIIGTFWTFPKHYREYLVSLINDHSLDPAVLYEAQELVVACQRYLGDLKQGDGEDDNAFSARLLKKLMEVPLGEKVPRSK</sequence>
<dbReference type="SUPFAM" id="SSF46934">
    <property type="entry name" value="UBA-like"/>
    <property type="match status" value="1"/>
</dbReference>
<dbReference type="Pfam" id="PF16678">
    <property type="entry name" value="UBA_HOIP"/>
    <property type="match status" value="1"/>
</dbReference>
<dbReference type="PROSITE" id="PS50089">
    <property type="entry name" value="ZF_RING_2"/>
    <property type="match status" value="1"/>
</dbReference>
<evidence type="ECO:0000256" key="4">
    <source>
        <dbReference type="PROSITE-ProRule" id="PRU00322"/>
    </source>
</evidence>
<dbReference type="Pfam" id="PF18091">
    <property type="entry name" value="E3_UbLigase_RBR"/>
    <property type="match status" value="1"/>
</dbReference>
<dbReference type="InterPro" id="IPR041031">
    <property type="entry name" value="RNF31_C"/>
</dbReference>
<keyword evidence="3" id="KW-0862">Zinc</keyword>
<feature type="compositionally biased region" description="Polar residues" evidence="5">
    <location>
        <begin position="447"/>
        <end position="456"/>
    </location>
</feature>
<dbReference type="Pfam" id="PF25163">
    <property type="entry name" value="UBA_RNF31"/>
    <property type="match status" value="1"/>
</dbReference>
<dbReference type="GO" id="GO:0036435">
    <property type="term" value="F:K48-linked polyubiquitin modification-dependent protein binding"/>
    <property type="evidence" value="ECO:0007669"/>
    <property type="project" value="TreeGrafter"/>
</dbReference>
<reference evidence="9" key="1">
    <citation type="submission" date="2025-08" db="UniProtKB">
        <authorList>
            <consortium name="Ensembl"/>
        </authorList>
    </citation>
    <scope>IDENTIFICATION</scope>
</reference>
<dbReference type="InterPro" id="IPR057426">
    <property type="entry name" value="RNF31_UBA_3"/>
</dbReference>
<dbReference type="GO" id="GO:0061630">
    <property type="term" value="F:ubiquitin protein ligase activity"/>
    <property type="evidence" value="ECO:0007669"/>
    <property type="project" value="TreeGrafter"/>
</dbReference>
<dbReference type="Ensembl" id="ENSXCOT00000020747.1">
    <property type="protein sequence ID" value="ENSXCOP00000020497.1"/>
    <property type="gene ID" value="ENSXCOG00000015357.1"/>
</dbReference>
<dbReference type="Proteomes" id="UP000261380">
    <property type="component" value="Unplaced"/>
</dbReference>
<dbReference type="AlphaFoldDB" id="A0A3B5MAA0"/>
<feature type="region of interest" description="Disordered" evidence="5">
    <location>
        <begin position="443"/>
        <end position="470"/>
    </location>
</feature>
<feature type="domain" description="RanBP2-type" evidence="8">
    <location>
        <begin position="322"/>
        <end position="351"/>
    </location>
</feature>
<dbReference type="InterPro" id="IPR013083">
    <property type="entry name" value="Znf_RING/FYVE/PHD"/>
</dbReference>
<dbReference type="InterPro" id="IPR047543">
    <property type="entry name" value="Bbox1_RNF31-like"/>
</dbReference>
<dbReference type="PROSITE" id="PS01358">
    <property type="entry name" value="ZF_RANBP2_1"/>
    <property type="match status" value="3"/>
</dbReference>
<protein>
    <recommendedName>
        <fullName evidence="11">RBR-type E3 ubiquitin transferase</fullName>
    </recommendedName>
</protein>
<dbReference type="InterPro" id="IPR047541">
    <property type="entry name" value="RNF31_RBR_mRING-HC-like"/>
</dbReference>
<dbReference type="GeneTree" id="ENSGT00530000064112"/>
<dbReference type="SUPFAM" id="SSF143503">
    <property type="entry name" value="PUG domain-like"/>
    <property type="match status" value="1"/>
</dbReference>
<keyword evidence="2 4" id="KW-0863">Zinc-finger</keyword>
<dbReference type="PANTHER" id="PTHR16004">
    <property type="entry name" value="RING FINGER PROTEIN 31-RELATED"/>
    <property type="match status" value="1"/>
</dbReference>
<organism evidence="9 10">
    <name type="scientific">Xiphophorus couchianus</name>
    <name type="common">Monterrey platyfish</name>
    <dbReference type="NCBI Taxonomy" id="32473"/>
    <lineage>
        <taxon>Eukaryota</taxon>
        <taxon>Metazoa</taxon>
        <taxon>Chordata</taxon>
        <taxon>Craniata</taxon>
        <taxon>Vertebrata</taxon>
        <taxon>Euteleostomi</taxon>
        <taxon>Actinopterygii</taxon>
        <taxon>Neopterygii</taxon>
        <taxon>Teleostei</taxon>
        <taxon>Neoteleostei</taxon>
        <taxon>Acanthomorphata</taxon>
        <taxon>Ovalentaria</taxon>
        <taxon>Atherinomorphae</taxon>
        <taxon>Cyprinodontiformes</taxon>
        <taxon>Poeciliidae</taxon>
        <taxon>Poeciliinae</taxon>
        <taxon>Xiphophorus</taxon>
    </lineage>
</organism>